<dbReference type="AlphaFoldDB" id="A0A3P5WYK3"/>
<keyword evidence="2" id="KW-0012">Acyltransferase</keyword>
<dbReference type="InterPro" id="IPR024699">
    <property type="entry name" value="AcuA"/>
</dbReference>
<dbReference type="CDD" id="cd04301">
    <property type="entry name" value="NAT_SF"/>
    <property type="match status" value="1"/>
</dbReference>
<accession>A0A3P5WYK3</accession>
<dbReference type="SUPFAM" id="SSF55729">
    <property type="entry name" value="Acyl-CoA N-acyltransferases (Nat)"/>
    <property type="match status" value="1"/>
</dbReference>
<keyword evidence="3" id="KW-1185">Reference proteome</keyword>
<gene>
    <name evidence="2" type="primary">acuA</name>
    <name evidence="2" type="ORF">FILTAD_01521</name>
</gene>
<dbReference type="Pfam" id="PF00583">
    <property type="entry name" value="Acetyltransf_1"/>
    <property type="match status" value="1"/>
</dbReference>
<proteinExistence type="predicted"/>
<dbReference type="InterPro" id="IPR016181">
    <property type="entry name" value="Acyl_CoA_acyltransferase"/>
</dbReference>
<protein>
    <submittedName>
        <fullName evidence="2">Acetoin utilization protein AcuA</fullName>
        <ecNumber evidence="2">2.3.1.-</ecNumber>
    </submittedName>
</protein>
<dbReference type="GO" id="GO:0019152">
    <property type="term" value="F:acetoin dehydrogenase (NAD+) activity"/>
    <property type="evidence" value="ECO:0007669"/>
    <property type="project" value="InterPro"/>
</dbReference>
<dbReference type="EC" id="2.3.1.-" evidence="2"/>
<evidence type="ECO:0000313" key="3">
    <source>
        <dbReference type="Proteomes" id="UP000270468"/>
    </source>
</evidence>
<dbReference type="EMBL" id="UXAV01000037">
    <property type="protein sequence ID" value="VDC26821.1"/>
    <property type="molecule type" value="Genomic_DNA"/>
</dbReference>
<keyword evidence="2" id="KW-0808">Transferase</keyword>
<dbReference type="InterPro" id="IPR000182">
    <property type="entry name" value="GNAT_dom"/>
</dbReference>
<organism evidence="2 3">
    <name type="scientific">Filibacter tadaridae</name>
    <dbReference type="NCBI Taxonomy" id="2483811"/>
    <lineage>
        <taxon>Bacteria</taxon>
        <taxon>Bacillati</taxon>
        <taxon>Bacillota</taxon>
        <taxon>Bacilli</taxon>
        <taxon>Bacillales</taxon>
        <taxon>Caryophanaceae</taxon>
        <taxon>Filibacter</taxon>
    </lineage>
</organism>
<reference evidence="2 3" key="1">
    <citation type="submission" date="2018-11" db="EMBL/GenBank/DDBJ databases">
        <authorList>
            <person name="Criscuolo A."/>
        </authorList>
    </citation>
    <scope>NUCLEOTIDE SEQUENCE [LARGE SCALE GENOMIC DNA]</scope>
    <source>
        <strain evidence="2">ATB-66</strain>
    </source>
</reference>
<dbReference type="GO" id="GO:0016747">
    <property type="term" value="F:acyltransferase activity, transferring groups other than amino-acyl groups"/>
    <property type="evidence" value="ECO:0007669"/>
    <property type="project" value="InterPro"/>
</dbReference>
<dbReference type="PIRSF" id="PIRSF021278">
    <property type="entry name" value="AcuA"/>
    <property type="match status" value="1"/>
</dbReference>
<name>A0A3P5WYK3_9BACL</name>
<dbReference type="Proteomes" id="UP000270468">
    <property type="component" value="Unassembled WGS sequence"/>
</dbReference>
<sequence>MLEHVKTYNAMEIKHTKGNVIVEGPISSEQLESLDFHEDLVAFRPPAQQHKALVKIARLPEGRIIIVRELNMIVGYVTYLYPDPLERWSEGNMEDLIELGAIEVIPKFRGGGVGKSLLRVSMMDDAMEDYIILTTEYYWHWDLKGTKLNVWEYRKVMEKMMNAGGLEYYATDDPEISSHPANCLMARIGKRIDQDSIQQFDSLRFMNRFMY</sequence>
<evidence type="ECO:0000259" key="1">
    <source>
        <dbReference type="Pfam" id="PF00583"/>
    </source>
</evidence>
<dbReference type="Gene3D" id="3.40.630.30">
    <property type="match status" value="1"/>
</dbReference>
<feature type="domain" description="N-acetyltransferase" evidence="1">
    <location>
        <begin position="38"/>
        <end position="120"/>
    </location>
</feature>
<dbReference type="GO" id="GO:0045150">
    <property type="term" value="P:acetoin catabolic process"/>
    <property type="evidence" value="ECO:0007669"/>
    <property type="project" value="InterPro"/>
</dbReference>
<evidence type="ECO:0000313" key="2">
    <source>
        <dbReference type="EMBL" id="VDC26821.1"/>
    </source>
</evidence>